<dbReference type="PROSITE" id="PS51469">
    <property type="entry name" value="SUN"/>
    <property type="match status" value="1"/>
</dbReference>
<gene>
    <name evidence="8" type="ORF">EST38_g2069</name>
</gene>
<feature type="compositionally biased region" description="Basic and acidic residues" evidence="5">
    <location>
        <begin position="861"/>
        <end position="879"/>
    </location>
</feature>
<feature type="compositionally biased region" description="Polar residues" evidence="5">
    <location>
        <begin position="312"/>
        <end position="337"/>
    </location>
</feature>
<dbReference type="InterPro" id="IPR012919">
    <property type="entry name" value="SUN_dom"/>
</dbReference>
<evidence type="ECO:0000259" key="7">
    <source>
        <dbReference type="PROSITE" id="PS51469"/>
    </source>
</evidence>
<dbReference type="Proteomes" id="UP000290288">
    <property type="component" value="Unassembled WGS sequence"/>
</dbReference>
<dbReference type="STRING" id="2316362.A0A4Q2DWY7"/>
<evidence type="ECO:0000313" key="8">
    <source>
        <dbReference type="EMBL" id="RXW23784.1"/>
    </source>
</evidence>
<dbReference type="OrthoDB" id="266334at2759"/>
<keyword evidence="2" id="KW-0812">Transmembrane</keyword>
<dbReference type="Pfam" id="PF07738">
    <property type="entry name" value="Sad1_UNC"/>
    <property type="match status" value="1"/>
</dbReference>
<feature type="region of interest" description="Disordered" evidence="5">
    <location>
        <begin position="842"/>
        <end position="902"/>
    </location>
</feature>
<feature type="region of interest" description="Disordered" evidence="5">
    <location>
        <begin position="312"/>
        <end position="415"/>
    </location>
</feature>
<dbReference type="AlphaFoldDB" id="A0A4Q2DWY7"/>
<feature type="compositionally biased region" description="Polar residues" evidence="5">
    <location>
        <begin position="721"/>
        <end position="752"/>
    </location>
</feature>
<keyword evidence="4" id="KW-0472">Membrane</keyword>
<evidence type="ECO:0000256" key="4">
    <source>
        <dbReference type="ARBA" id="ARBA00023136"/>
    </source>
</evidence>
<dbReference type="PANTHER" id="PTHR12953">
    <property type="entry name" value="MEMBRANE PROTEIN CH1 RELATED"/>
    <property type="match status" value="1"/>
</dbReference>
<dbReference type="GO" id="GO:0034975">
    <property type="term" value="P:protein folding in endoplasmic reticulum"/>
    <property type="evidence" value="ECO:0007669"/>
    <property type="project" value="TreeGrafter"/>
</dbReference>
<evidence type="ECO:0000256" key="3">
    <source>
        <dbReference type="ARBA" id="ARBA00022989"/>
    </source>
</evidence>
<feature type="compositionally biased region" description="Polar residues" evidence="5">
    <location>
        <begin position="765"/>
        <end position="776"/>
    </location>
</feature>
<dbReference type="InterPro" id="IPR045120">
    <property type="entry name" value="Suco/Slp1-like"/>
</dbReference>
<dbReference type="GO" id="GO:0016020">
    <property type="term" value="C:membrane"/>
    <property type="evidence" value="ECO:0007669"/>
    <property type="project" value="InterPro"/>
</dbReference>
<evidence type="ECO:0000256" key="1">
    <source>
        <dbReference type="ARBA" id="ARBA00004308"/>
    </source>
</evidence>
<evidence type="ECO:0000313" key="9">
    <source>
        <dbReference type="Proteomes" id="UP000290288"/>
    </source>
</evidence>
<feature type="compositionally biased region" description="Basic and acidic residues" evidence="5">
    <location>
        <begin position="90"/>
        <end position="104"/>
    </location>
</feature>
<reference evidence="8 9" key="1">
    <citation type="submission" date="2019-01" db="EMBL/GenBank/DDBJ databases">
        <title>Draft genome sequence of Psathyrella aberdarensis IHI B618.</title>
        <authorList>
            <person name="Buettner E."/>
            <person name="Kellner H."/>
        </authorList>
    </citation>
    <scope>NUCLEOTIDE SEQUENCE [LARGE SCALE GENOMIC DNA]</scope>
    <source>
        <strain evidence="8 9">IHI B618</strain>
    </source>
</reference>
<dbReference type="EMBL" id="SDEE01000032">
    <property type="protein sequence ID" value="RXW23784.1"/>
    <property type="molecule type" value="Genomic_DNA"/>
</dbReference>
<keyword evidence="6" id="KW-0732">Signal</keyword>
<feature type="compositionally biased region" description="Low complexity" evidence="5">
    <location>
        <begin position="394"/>
        <end position="415"/>
    </location>
</feature>
<dbReference type="Gene3D" id="2.60.120.260">
    <property type="entry name" value="Galactose-binding domain-like"/>
    <property type="match status" value="1"/>
</dbReference>
<dbReference type="PANTHER" id="PTHR12953:SF0">
    <property type="entry name" value="SUN DOMAIN-CONTAINING OSSIFICATION FACTOR"/>
    <property type="match status" value="1"/>
</dbReference>
<feature type="compositionally biased region" description="Polar residues" evidence="5">
    <location>
        <begin position="352"/>
        <end position="384"/>
    </location>
</feature>
<sequence length="902" mass="98604">MLARLPLALLSLLLASVAYSESTSSNDPFKVIVSLIPRQPEPPICCLKPLPPIEAVDDDVLLSFEEWKARQSQIQVEPTPEAGENTPSRTPHDVDGGGDPKEGSDITDDTGSPSLTAELAQATEKLAPHFRVPITDRFNYASLDCSARVHTAHRGAKSASSILSSKKDRYMLSPCNTPKVQQFVVVELCEDIRIDTVHLANFEFFSGVFKDFSVSVAKTYNGPWADAGTYRAKNIRGVQSFDTPASLRDFYRYIRIDFHSHYGNEYYCPLSLLRVYGLTHLEEWKWELREAENKAKVAEYERAAKLAIQHTHTSADLNTTATPSVEPSSAPATDTPESPQPIILGPAPPRSDTPTTDNNSSPQNTDSQATRSISNDTTQVSTIHASPHAHALHSTDTYGSHSSTSSTSSPPRSSTIHITASFSQSTATPTPSPTPSVQISDSTILAKLPAADTKSDGIASSSSVRSSTPLSSSVTGSASPGTAHSSSVSTSSLPPSPPITTGGESIYRTIMNRLNAIESSHTLYTQYIGQQNGAIRDFIKRLGEDVGRLEATTRAQRATYQKTMNQWEKEKMQMVMDYNQLRSKVDHLSEEIILEKRLGVIQLCLLLAVLVFMGLTRGSRAESVIVNGRASMREWGRRHLSFSGDWNRFMGRSSSMSPVRGQHPLKPKSPSKASSRLRDDRVQFPTSEDVGWKRHPLEQIQLNTAPLPSEYRASRQKKMSQTRSRTPSLRTLAASSVKRTPQTAIPQRSGTPTPIRAPHLRPQQLARSNSHGTHSSFYPGHAVPKGAKKWARTAHIHPAKPPNSARHDPGTSSRAETDENLFVSQDSFVTYDVFSAPAGSLGFPKFPKDADDVSESAGKGKGGEKEVPFLRGLDDRDTESNWADTDSVVDSDVGSDADIHFD</sequence>
<evidence type="ECO:0000256" key="2">
    <source>
        <dbReference type="ARBA" id="ARBA00022692"/>
    </source>
</evidence>
<comment type="subcellular location">
    <subcellularLocation>
        <location evidence="1">Endomembrane system</location>
    </subcellularLocation>
</comment>
<accession>A0A4Q2DWY7</accession>
<evidence type="ECO:0000256" key="5">
    <source>
        <dbReference type="SAM" id="MobiDB-lite"/>
    </source>
</evidence>
<dbReference type="GO" id="GO:0012505">
    <property type="term" value="C:endomembrane system"/>
    <property type="evidence" value="ECO:0007669"/>
    <property type="project" value="UniProtKB-SubCell"/>
</dbReference>
<protein>
    <recommendedName>
        <fullName evidence="7">SUN domain-containing protein</fullName>
    </recommendedName>
</protein>
<feature type="compositionally biased region" description="Low complexity" evidence="5">
    <location>
        <begin position="459"/>
        <end position="501"/>
    </location>
</feature>
<feature type="chain" id="PRO_5020456631" description="SUN domain-containing protein" evidence="6">
    <location>
        <begin position="21"/>
        <end position="902"/>
    </location>
</feature>
<name>A0A4Q2DWY7_9AGAR</name>
<organism evidence="8 9">
    <name type="scientific">Candolleomyces aberdarensis</name>
    <dbReference type="NCBI Taxonomy" id="2316362"/>
    <lineage>
        <taxon>Eukaryota</taxon>
        <taxon>Fungi</taxon>
        <taxon>Dikarya</taxon>
        <taxon>Basidiomycota</taxon>
        <taxon>Agaricomycotina</taxon>
        <taxon>Agaricomycetes</taxon>
        <taxon>Agaricomycetidae</taxon>
        <taxon>Agaricales</taxon>
        <taxon>Agaricineae</taxon>
        <taxon>Psathyrellaceae</taxon>
        <taxon>Candolleomyces</taxon>
    </lineage>
</organism>
<feature type="signal peptide" evidence="6">
    <location>
        <begin position="1"/>
        <end position="20"/>
    </location>
</feature>
<feature type="region of interest" description="Disordered" evidence="5">
    <location>
        <begin position="653"/>
        <end position="792"/>
    </location>
</feature>
<dbReference type="GO" id="GO:0005737">
    <property type="term" value="C:cytoplasm"/>
    <property type="evidence" value="ECO:0007669"/>
    <property type="project" value="TreeGrafter"/>
</dbReference>
<keyword evidence="9" id="KW-1185">Reference proteome</keyword>
<feature type="region of interest" description="Disordered" evidence="5">
    <location>
        <begin position="452"/>
        <end position="501"/>
    </location>
</feature>
<feature type="region of interest" description="Disordered" evidence="5">
    <location>
        <begin position="71"/>
        <end position="113"/>
    </location>
</feature>
<evidence type="ECO:0000256" key="6">
    <source>
        <dbReference type="SAM" id="SignalP"/>
    </source>
</evidence>
<feature type="domain" description="SUN" evidence="7">
    <location>
        <begin position="103"/>
        <end position="280"/>
    </location>
</feature>
<proteinExistence type="predicted"/>
<keyword evidence="3" id="KW-1133">Transmembrane helix</keyword>
<comment type="caution">
    <text evidence="8">The sequence shown here is derived from an EMBL/GenBank/DDBJ whole genome shotgun (WGS) entry which is preliminary data.</text>
</comment>